<keyword evidence="12" id="KW-1185">Reference proteome</keyword>
<evidence type="ECO:0000256" key="2">
    <source>
        <dbReference type="ARBA" id="ARBA00001947"/>
    </source>
</evidence>
<dbReference type="Pfam" id="PF02578">
    <property type="entry name" value="Cu-oxidase_4"/>
    <property type="match status" value="1"/>
</dbReference>
<evidence type="ECO:0000313" key="11">
    <source>
        <dbReference type="EMBL" id="TKI67491.1"/>
    </source>
</evidence>
<dbReference type="AlphaFoldDB" id="A0A4U2Z415"/>
<evidence type="ECO:0000256" key="4">
    <source>
        <dbReference type="ARBA" id="ARBA00007353"/>
    </source>
</evidence>
<name>A0A4U2Z415_9BACI</name>
<comment type="catalytic activity">
    <reaction evidence="10">
        <text>S-methyl-5'-thioadenosine + phosphate = 5-(methylsulfanyl)-alpha-D-ribose 1-phosphate + adenine</text>
        <dbReference type="Rhea" id="RHEA:11852"/>
        <dbReference type="ChEBI" id="CHEBI:16708"/>
        <dbReference type="ChEBI" id="CHEBI:17509"/>
        <dbReference type="ChEBI" id="CHEBI:43474"/>
        <dbReference type="ChEBI" id="CHEBI:58533"/>
        <dbReference type="EC" id="2.4.2.28"/>
    </reaction>
    <physiologicalReaction direction="left-to-right" evidence="10">
        <dbReference type="Rhea" id="RHEA:11853"/>
    </physiologicalReaction>
</comment>
<evidence type="ECO:0000256" key="1">
    <source>
        <dbReference type="ARBA" id="ARBA00000553"/>
    </source>
</evidence>
<comment type="catalytic activity">
    <reaction evidence="8">
        <text>adenosine + H2O + H(+) = inosine + NH4(+)</text>
        <dbReference type="Rhea" id="RHEA:24408"/>
        <dbReference type="ChEBI" id="CHEBI:15377"/>
        <dbReference type="ChEBI" id="CHEBI:15378"/>
        <dbReference type="ChEBI" id="CHEBI:16335"/>
        <dbReference type="ChEBI" id="CHEBI:17596"/>
        <dbReference type="ChEBI" id="CHEBI:28938"/>
        <dbReference type="EC" id="3.5.4.4"/>
    </reaction>
    <physiologicalReaction direction="left-to-right" evidence="8">
        <dbReference type="Rhea" id="RHEA:24409"/>
    </physiologicalReaction>
</comment>
<dbReference type="GO" id="GO:0046872">
    <property type="term" value="F:metal ion binding"/>
    <property type="evidence" value="ECO:0007669"/>
    <property type="project" value="UniProtKB-KW"/>
</dbReference>
<dbReference type="SUPFAM" id="SSF64438">
    <property type="entry name" value="CNF1/YfiH-like putative cysteine hydrolases"/>
    <property type="match status" value="1"/>
</dbReference>
<evidence type="ECO:0000256" key="10">
    <source>
        <dbReference type="ARBA" id="ARBA00049893"/>
    </source>
</evidence>
<keyword evidence="7" id="KW-0862">Zinc</keyword>
<evidence type="ECO:0000256" key="8">
    <source>
        <dbReference type="ARBA" id="ARBA00047989"/>
    </source>
</evidence>
<dbReference type="Proteomes" id="UP000308744">
    <property type="component" value="Unassembled WGS sequence"/>
</dbReference>
<evidence type="ECO:0000256" key="6">
    <source>
        <dbReference type="ARBA" id="ARBA00022723"/>
    </source>
</evidence>
<dbReference type="EMBL" id="SZPU01000048">
    <property type="protein sequence ID" value="TKI67491.1"/>
    <property type="molecule type" value="Genomic_DNA"/>
</dbReference>
<comment type="caution">
    <text evidence="11">The sequence shown here is derived from an EMBL/GenBank/DDBJ whole genome shotgun (WGS) entry which is preliminary data.</text>
</comment>
<dbReference type="InterPro" id="IPR011324">
    <property type="entry name" value="Cytotoxic_necrot_fac-like_cat"/>
</dbReference>
<comment type="cofactor">
    <cofactor evidence="2">
        <name>Zn(2+)</name>
        <dbReference type="ChEBI" id="CHEBI:29105"/>
    </cofactor>
</comment>
<comment type="catalytic activity">
    <reaction evidence="1">
        <text>inosine + phosphate = alpha-D-ribose 1-phosphate + hypoxanthine</text>
        <dbReference type="Rhea" id="RHEA:27646"/>
        <dbReference type="ChEBI" id="CHEBI:17368"/>
        <dbReference type="ChEBI" id="CHEBI:17596"/>
        <dbReference type="ChEBI" id="CHEBI:43474"/>
        <dbReference type="ChEBI" id="CHEBI:57720"/>
        <dbReference type="EC" id="2.4.2.1"/>
    </reaction>
    <physiologicalReaction direction="left-to-right" evidence="1">
        <dbReference type="Rhea" id="RHEA:27647"/>
    </physiologicalReaction>
</comment>
<evidence type="ECO:0000256" key="7">
    <source>
        <dbReference type="ARBA" id="ARBA00022833"/>
    </source>
</evidence>
<comment type="catalytic activity">
    <reaction evidence="9">
        <text>adenosine + phosphate = alpha-D-ribose 1-phosphate + adenine</text>
        <dbReference type="Rhea" id="RHEA:27642"/>
        <dbReference type="ChEBI" id="CHEBI:16335"/>
        <dbReference type="ChEBI" id="CHEBI:16708"/>
        <dbReference type="ChEBI" id="CHEBI:43474"/>
        <dbReference type="ChEBI" id="CHEBI:57720"/>
        <dbReference type="EC" id="2.4.2.1"/>
    </reaction>
    <physiologicalReaction direction="left-to-right" evidence="9">
        <dbReference type="Rhea" id="RHEA:27643"/>
    </physiologicalReaction>
</comment>
<comment type="function">
    <text evidence="3">Purine nucleoside enzyme that catalyzes the phosphorolysis of adenosine and inosine nucleosides, yielding D-ribose 1-phosphate and the respective free bases, adenine and hypoxanthine. Also catalyzes the phosphorolysis of S-methyl-5'-thioadenosine into adenine and S-methyl-5-thio-alpha-D-ribose 1-phosphate. Also has adenosine deaminase activity.</text>
</comment>
<evidence type="ECO:0000313" key="12">
    <source>
        <dbReference type="Proteomes" id="UP000308744"/>
    </source>
</evidence>
<organism evidence="11 12">
    <name type="scientific">Lysinibacillus mangiferihumi</name>
    <dbReference type="NCBI Taxonomy" id="1130819"/>
    <lineage>
        <taxon>Bacteria</taxon>
        <taxon>Bacillati</taxon>
        <taxon>Bacillota</taxon>
        <taxon>Bacilli</taxon>
        <taxon>Bacillales</taxon>
        <taxon>Bacillaceae</taxon>
        <taxon>Lysinibacillus</taxon>
    </lineage>
</organism>
<dbReference type="Gene3D" id="3.60.140.10">
    <property type="entry name" value="CNF1/YfiH-like putative cysteine hydrolases"/>
    <property type="match status" value="1"/>
</dbReference>
<reference evidence="11 12" key="1">
    <citation type="submission" date="2019-04" db="EMBL/GenBank/DDBJ databases">
        <title>Lysinibacillus genome sequencing.</title>
        <authorList>
            <person name="Dunlap C."/>
        </authorList>
    </citation>
    <scope>NUCLEOTIDE SEQUENCE [LARGE SCALE GENOMIC DNA]</scope>
    <source>
        <strain evidence="11 12">CCTCC AB 2010389</strain>
    </source>
</reference>
<dbReference type="GO" id="GO:0017061">
    <property type="term" value="F:S-methyl-5-thioadenosine phosphorylase activity"/>
    <property type="evidence" value="ECO:0007669"/>
    <property type="project" value="UniProtKB-EC"/>
</dbReference>
<keyword evidence="5" id="KW-0808">Transferase</keyword>
<evidence type="ECO:0000256" key="5">
    <source>
        <dbReference type="ARBA" id="ARBA00022679"/>
    </source>
</evidence>
<dbReference type="InterPro" id="IPR038371">
    <property type="entry name" value="Cu_polyphenol_OxRdtase_sf"/>
</dbReference>
<sequence length="55" mass="6255">MLDIRGACCCQSLSGIPSQQITIDQTCTYLSEEGFSYRQDKTCGRHLSFIMRKSF</sequence>
<accession>A0A4U2Z415</accession>
<gene>
    <name evidence="11" type="ORF">FC756_12885</name>
</gene>
<comment type="similarity">
    <text evidence="4">Belongs to the purine nucleoside phosphorylase YfiH/LACC1 family.</text>
</comment>
<dbReference type="InterPro" id="IPR003730">
    <property type="entry name" value="Cu_polyphenol_OxRdtase"/>
</dbReference>
<evidence type="ECO:0000256" key="3">
    <source>
        <dbReference type="ARBA" id="ARBA00003215"/>
    </source>
</evidence>
<proteinExistence type="inferred from homology"/>
<protein>
    <submittedName>
        <fullName evidence="11">Uncharacterized protein</fullName>
    </submittedName>
</protein>
<keyword evidence="6" id="KW-0479">Metal-binding</keyword>
<evidence type="ECO:0000256" key="9">
    <source>
        <dbReference type="ARBA" id="ARBA00048968"/>
    </source>
</evidence>